<keyword evidence="7 10" id="KW-0378">Hydrolase</keyword>
<dbReference type="NCBIfam" id="TIGR00348">
    <property type="entry name" value="hsdR"/>
    <property type="match status" value="1"/>
</dbReference>
<dbReference type="Gene3D" id="3.40.50.300">
    <property type="entry name" value="P-loop containing nucleotide triphosphate hydrolases"/>
    <property type="match status" value="2"/>
</dbReference>
<dbReference type="EMBL" id="MNVO01000046">
    <property type="protein sequence ID" value="OIO32234.1"/>
    <property type="molecule type" value="Genomic_DNA"/>
</dbReference>
<keyword evidence="4 10" id="KW-0547">Nucleotide-binding</keyword>
<dbReference type="PANTHER" id="PTHR30195:SF16">
    <property type="entry name" value="TYPE I RESTRICTION ENZYME ENDONUCLEASE SUBUNIT"/>
    <property type="match status" value="1"/>
</dbReference>
<dbReference type="CDD" id="cd22332">
    <property type="entry name" value="HsdR_N"/>
    <property type="match status" value="1"/>
</dbReference>
<dbReference type="InterPro" id="IPR022625">
    <property type="entry name" value="TypeI_RM_Rsu_C"/>
</dbReference>
<comment type="function">
    <text evidence="10">Subunit R is required for both nuclease and ATPase activities, but not for modification.</text>
</comment>
<proteinExistence type="inferred from homology"/>
<dbReference type="InterPro" id="IPR014001">
    <property type="entry name" value="Helicase_ATP-bd"/>
</dbReference>
<comment type="caution">
    <text evidence="12">The sequence shown here is derived from an EMBL/GenBank/DDBJ whole genome shotgun (WGS) entry which is preliminary data.</text>
</comment>
<keyword evidence="6" id="KW-0255">Endonuclease</keyword>
<evidence type="ECO:0000256" key="5">
    <source>
        <dbReference type="ARBA" id="ARBA00022747"/>
    </source>
</evidence>
<evidence type="ECO:0000256" key="3">
    <source>
        <dbReference type="ARBA" id="ARBA00022722"/>
    </source>
</evidence>
<evidence type="ECO:0000256" key="6">
    <source>
        <dbReference type="ARBA" id="ARBA00022759"/>
    </source>
</evidence>
<evidence type="ECO:0000259" key="11">
    <source>
        <dbReference type="PROSITE" id="PS51192"/>
    </source>
</evidence>
<dbReference type="InterPro" id="IPR007409">
    <property type="entry name" value="Restrct_endonuc_type1_HsdR_N"/>
</dbReference>
<protein>
    <recommendedName>
        <fullName evidence="10">Type I restriction enzyme endonuclease subunit</fullName>
        <shortName evidence="10">R protein</shortName>
        <ecNumber evidence="10">3.1.21.3</ecNumber>
    </recommendedName>
</protein>
<evidence type="ECO:0000256" key="10">
    <source>
        <dbReference type="RuleBase" id="RU364115"/>
    </source>
</evidence>
<gene>
    <name evidence="12" type="ORF">AUJ44_03100</name>
</gene>
<dbReference type="CDD" id="cd18030">
    <property type="entry name" value="DEXHc_RE_I_HsdR"/>
    <property type="match status" value="1"/>
</dbReference>
<reference evidence="12 13" key="1">
    <citation type="journal article" date="2016" name="Environ. Microbiol.">
        <title>Genomic resolution of a cold subsurface aquifer community provides metabolic insights for novel microbes adapted to high CO concentrations.</title>
        <authorList>
            <person name="Probst A.J."/>
            <person name="Castelle C.J."/>
            <person name="Singh A."/>
            <person name="Brown C.T."/>
            <person name="Anantharaman K."/>
            <person name="Sharon I."/>
            <person name="Hug L.A."/>
            <person name="Burstein D."/>
            <person name="Emerson J.B."/>
            <person name="Thomas B.C."/>
            <person name="Banfield J.F."/>
        </authorList>
    </citation>
    <scope>NUCLEOTIDE SEQUENCE [LARGE SCALE GENOMIC DNA]</scope>
    <source>
        <strain evidence="12">CG1_02_47_685</strain>
    </source>
</reference>
<evidence type="ECO:0000313" key="12">
    <source>
        <dbReference type="EMBL" id="OIO32234.1"/>
    </source>
</evidence>
<dbReference type="Gene3D" id="3.90.1570.50">
    <property type="match status" value="1"/>
</dbReference>
<dbReference type="InterPro" id="IPR040980">
    <property type="entry name" value="SWI2_SNF2"/>
</dbReference>
<dbReference type="Gene3D" id="1.20.58.910">
    <property type="match status" value="1"/>
</dbReference>
<evidence type="ECO:0000256" key="8">
    <source>
        <dbReference type="ARBA" id="ARBA00022840"/>
    </source>
</evidence>
<sequence>MTHQSEQELEKTLLTQLQGLGFEPVVIPDHEALERNLKAKLEKFNETTFSDSEFTKILNHLNKGDKFDKAKTLRDRFALTRDDESNFYVRFFNMARWCKNEYQVAQQITQIGSYKNRYDVTLLVNGLPLVQVELKRRGMELKEAFNQIQRYHKHSFAGGLFEFVQAFVISNGVNTKYFSNNPKQSFEQTFYWTDENNQKITKLDEFAEAFLEKCAISQMIAEYIVLAEALRIPMILRPYQFYAVKRIVSRVKESNKNGYIWHTTGSGKTLTSYKASQILSDIPEIKKVLFVVDRKDLDIQTTKEFNSFSAGSVDGTDRTKTLVDQLKDPNRKLIVTTIQKLDIAIGRESYLKQFEDLSDEKVVVIFDECHRGQFGQTHMRIKNFFKKAQLFGFTGTPIFAENNVGGVTTVDVFEECLHKYIITNAISDGNVLGFAVEYVGKYKQKEPDTLDADIFADMEVEGINTKEVLEADERLQKIADYVLADWKRKTKNGKFNALFAVTSIEVLKKYYTLLKERKPEGFTIATIFTYKANEDESSDMLDLDVFADSGDAINEHSRDFLERCINDYNEEFGTNYSTDTFYDYYKNLQKRIKDKQVDLVLVVNMFLTGFDSPRLNTLYVDKNLRYHGLIQAYSRTNRLLNSDKPHGNIISFRNLKTNTDKALALFGDENAKEVVFKKPYETQKVDFENKLAELREKVPNVSDVDLIQSEEEKAVFVQTFRDLMRIKSSLETFAEFDFADLGITEQEFYDYQSKYLDVYEERKNKDSKELGSVLDQIDFELELIGKDIINFDYIIKLIAGLKDVTSDTLRKKKADDILKIFDRDIQLRKKKELIQKFIEENLPKIGTSDEVEVEFAKFWESERSEALRKVAEDESINLEAFQELIGEYIYTQKTPLGDDIVALLPETPSVLKRQGIIDRIKNAIIDIVDIFEW</sequence>
<dbReference type="Pfam" id="PF12008">
    <property type="entry name" value="EcoR124_C"/>
    <property type="match status" value="1"/>
</dbReference>
<dbReference type="SMART" id="SM00487">
    <property type="entry name" value="DEXDc"/>
    <property type="match status" value="1"/>
</dbReference>
<dbReference type="EC" id="3.1.21.3" evidence="10"/>
<dbReference type="InterPro" id="IPR051268">
    <property type="entry name" value="Type-I_R_enzyme_R_subunit"/>
</dbReference>
<dbReference type="CDD" id="cd18800">
    <property type="entry name" value="SF2_C_EcoR124I-like"/>
    <property type="match status" value="1"/>
</dbReference>
<keyword evidence="9 10" id="KW-0238">DNA-binding</keyword>
<keyword evidence="8 10" id="KW-0067">ATP-binding</keyword>
<name>A0A1J4V4Y6_9BACT</name>
<keyword evidence="3" id="KW-0540">Nuclease</keyword>
<dbReference type="Pfam" id="PF18766">
    <property type="entry name" value="SWI2_SNF2"/>
    <property type="match status" value="1"/>
</dbReference>
<dbReference type="PROSITE" id="PS51192">
    <property type="entry name" value="HELICASE_ATP_BIND_1"/>
    <property type="match status" value="1"/>
</dbReference>
<evidence type="ECO:0000256" key="4">
    <source>
        <dbReference type="ARBA" id="ARBA00022741"/>
    </source>
</evidence>
<dbReference type="Pfam" id="PF22679">
    <property type="entry name" value="T1R_D3-like"/>
    <property type="match status" value="1"/>
</dbReference>
<dbReference type="AlphaFoldDB" id="A0A1J4V4Y6"/>
<dbReference type="InterPro" id="IPR055180">
    <property type="entry name" value="HsdR_RecA-like_helicase_dom_2"/>
</dbReference>
<evidence type="ECO:0000256" key="1">
    <source>
        <dbReference type="ARBA" id="ARBA00000851"/>
    </source>
</evidence>
<dbReference type="Pfam" id="PF04313">
    <property type="entry name" value="HSDR_N"/>
    <property type="match status" value="1"/>
</dbReference>
<dbReference type="Proteomes" id="UP000183206">
    <property type="component" value="Unassembled WGS sequence"/>
</dbReference>
<comment type="subunit">
    <text evidence="10">The type I restriction/modification system is composed of three polypeptides R, M and S.</text>
</comment>
<dbReference type="GO" id="GO:0009035">
    <property type="term" value="F:type I site-specific deoxyribonuclease activity"/>
    <property type="evidence" value="ECO:0007669"/>
    <property type="project" value="UniProtKB-EC"/>
</dbReference>
<evidence type="ECO:0000256" key="9">
    <source>
        <dbReference type="ARBA" id="ARBA00023125"/>
    </source>
</evidence>
<evidence type="ECO:0000256" key="2">
    <source>
        <dbReference type="ARBA" id="ARBA00008598"/>
    </source>
</evidence>
<evidence type="ECO:0000313" key="13">
    <source>
        <dbReference type="Proteomes" id="UP000183206"/>
    </source>
</evidence>
<keyword evidence="5 10" id="KW-0680">Restriction system</keyword>
<accession>A0A1J4V4Y6</accession>
<comment type="catalytic activity">
    <reaction evidence="1 10">
        <text>Endonucleolytic cleavage of DNA to give random double-stranded fragments with terminal 5'-phosphates, ATP is simultaneously hydrolyzed.</text>
        <dbReference type="EC" id="3.1.21.3"/>
    </reaction>
</comment>
<organism evidence="12 13">
    <name type="scientific">Candidatus Nomurabacteria bacterium CG1_02_47_685</name>
    <dbReference type="NCBI Taxonomy" id="1805282"/>
    <lineage>
        <taxon>Bacteria</taxon>
        <taxon>Candidatus Nomuraibacteriota</taxon>
    </lineage>
</organism>
<dbReference type="GO" id="GO:0003677">
    <property type="term" value="F:DNA binding"/>
    <property type="evidence" value="ECO:0007669"/>
    <property type="project" value="UniProtKB-KW"/>
</dbReference>
<feature type="domain" description="Helicase ATP-binding" evidence="11">
    <location>
        <begin position="249"/>
        <end position="415"/>
    </location>
</feature>
<dbReference type="PANTHER" id="PTHR30195">
    <property type="entry name" value="TYPE I SITE-SPECIFIC DEOXYRIBONUCLEASE PROTEIN SUBUNIT M AND R"/>
    <property type="match status" value="1"/>
</dbReference>
<comment type="similarity">
    <text evidence="2 10">Belongs to the HsdR family.</text>
</comment>
<dbReference type="GO" id="GO:0005524">
    <property type="term" value="F:ATP binding"/>
    <property type="evidence" value="ECO:0007669"/>
    <property type="project" value="UniProtKB-KW"/>
</dbReference>
<dbReference type="STRING" id="1805282.AUJ44_03100"/>
<evidence type="ECO:0000256" key="7">
    <source>
        <dbReference type="ARBA" id="ARBA00022801"/>
    </source>
</evidence>
<dbReference type="InterPro" id="IPR004473">
    <property type="entry name" value="Restrct_endonuc_typeI_HsdR"/>
</dbReference>
<dbReference type="InterPro" id="IPR027417">
    <property type="entry name" value="P-loop_NTPase"/>
</dbReference>
<dbReference type="SUPFAM" id="SSF52540">
    <property type="entry name" value="P-loop containing nucleoside triphosphate hydrolases"/>
    <property type="match status" value="1"/>
</dbReference>
<dbReference type="GO" id="GO:0009307">
    <property type="term" value="P:DNA restriction-modification system"/>
    <property type="evidence" value="ECO:0007669"/>
    <property type="project" value="UniProtKB-KW"/>
</dbReference>